<keyword evidence="7 9" id="KW-0503">Monooxygenase</keyword>
<dbReference type="Proteomes" id="UP000050424">
    <property type="component" value="Unassembled WGS sequence"/>
</dbReference>
<comment type="cofactor">
    <cofactor evidence="1 8">
        <name>heme</name>
        <dbReference type="ChEBI" id="CHEBI:30413"/>
    </cofactor>
</comment>
<feature type="binding site" description="axial binding residue" evidence="8">
    <location>
        <position position="444"/>
    </location>
    <ligand>
        <name>heme</name>
        <dbReference type="ChEBI" id="CHEBI:30413"/>
    </ligand>
    <ligandPart>
        <name>Fe</name>
        <dbReference type="ChEBI" id="CHEBI:18248"/>
    </ligandPart>
</feature>
<evidence type="ECO:0000256" key="4">
    <source>
        <dbReference type="ARBA" id="ARBA00022723"/>
    </source>
</evidence>
<dbReference type="STRING" id="78410.A0A0P7BI30"/>
<dbReference type="OrthoDB" id="2789670at2759"/>
<dbReference type="GO" id="GO:0020037">
    <property type="term" value="F:heme binding"/>
    <property type="evidence" value="ECO:0007669"/>
    <property type="project" value="InterPro"/>
</dbReference>
<comment type="caution">
    <text evidence="10">The sequence shown here is derived from an EMBL/GenBank/DDBJ whole genome shotgun (WGS) entry which is preliminary data.</text>
</comment>
<evidence type="ECO:0000256" key="1">
    <source>
        <dbReference type="ARBA" id="ARBA00001971"/>
    </source>
</evidence>
<evidence type="ECO:0000256" key="5">
    <source>
        <dbReference type="ARBA" id="ARBA00023002"/>
    </source>
</evidence>
<evidence type="ECO:0000256" key="7">
    <source>
        <dbReference type="ARBA" id="ARBA00023033"/>
    </source>
</evidence>
<dbReference type="GO" id="GO:0016705">
    <property type="term" value="F:oxidoreductase activity, acting on paired donors, with incorporation or reduction of molecular oxygen"/>
    <property type="evidence" value="ECO:0007669"/>
    <property type="project" value="InterPro"/>
</dbReference>
<keyword evidence="3 8" id="KW-0349">Heme</keyword>
<keyword evidence="5 9" id="KW-0560">Oxidoreductase</keyword>
<dbReference type="InterPro" id="IPR050364">
    <property type="entry name" value="Cytochrome_P450_fung"/>
</dbReference>
<protein>
    <submittedName>
        <fullName evidence="10">O-methylsterigmatocystin oxidoreductase</fullName>
    </submittedName>
</protein>
<evidence type="ECO:0000313" key="10">
    <source>
        <dbReference type="EMBL" id="KPM43144.1"/>
    </source>
</evidence>
<dbReference type="EMBL" id="LKCW01000037">
    <property type="protein sequence ID" value="KPM43144.1"/>
    <property type="molecule type" value="Genomic_DNA"/>
</dbReference>
<keyword evidence="6 8" id="KW-0408">Iron</keyword>
<dbReference type="PRINTS" id="PR00463">
    <property type="entry name" value="EP450I"/>
</dbReference>
<dbReference type="InterPro" id="IPR001128">
    <property type="entry name" value="Cyt_P450"/>
</dbReference>
<reference evidence="10 11" key="1">
    <citation type="submission" date="2015-09" db="EMBL/GenBank/DDBJ databases">
        <title>Draft genome of a European isolate of the apple canker pathogen Neonectria ditissima.</title>
        <authorList>
            <person name="Gomez-Cortecero A."/>
            <person name="Harrison R.J."/>
            <person name="Armitage A.D."/>
        </authorList>
    </citation>
    <scope>NUCLEOTIDE SEQUENCE [LARGE SCALE GENOMIC DNA]</scope>
    <source>
        <strain evidence="10 11">R09/05</strain>
    </source>
</reference>
<dbReference type="AlphaFoldDB" id="A0A0P7BI30"/>
<comment type="similarity">
    <text evidence="2 9">Belongs to the cytochrome P450 family.</text>
</comment>
<dbReference type="InterPro" id="IPR002401">
    <property type="entry name" value="Cyt_P450_E_grp-I"/>
</dbReference>
<evidence type="ECO:0000256" key="6">
    <source>
        <dbReference type="ARBA" id="ARBA00023004"/>
    </source>
</evidence>
<dbReference type="GO" id="GO:0005506">
    <property type="term" value="F:iron ion binding"/>
    <property type="evidence" value="ECO:0007669"/>
    <property type="project" value="InterPro"/>
</dbReference>
<sequence length="535" mass="60189">MISKFQHVALVVLAGILLYYLRSWLKVNHDLPPGPKPLPIVGNILDLPPPGTPEYQHWIKFKTLYGPISSITVLGTTLVMIHSNQAAHEILSKKSTKTSGRPSLYFADKMCGFGGLTPNLAYNSTHRLHRKLMHQQMGTKKITENFFTIQDLESRRFLLRVLDDPANLIKHIKTEASAIILRITYGYSIEPHRADPLVNLIERMMDNFSQALVPMAWPVDIVPHLRHLPACLPGMSFKRTARQWKEMTRMAADVPYTFVLRQMAKGTPRPSYVASCVEQSGKENDETGRMTESDEQAIKSSAAIIYGGGADTTVSTMSSFVLAMLLFPEVQQSAQSEIDRIVGVDRLPGFKDREALPYVNALIKETLRWLPVVPIGTTHVAEEEIIYSGYRIPRGAYLLPSIWWLLHDPETYPSPDSFDPERFLEPRNEPDPANHAFGYGRRICPGRHLADDNLFLTIARLLATFDITRAVDDGGEEIDVKVELTPGLIAHPTSFPYSIKPRSAGHVELIRASEKDYPWEESDAVHLEMDRSAAF</sequence>
<proteinExistence type="inferred from homology"/>
<accession>A0A0P7BI30</accession>
<dbReference type="Gene3D" id="1.10.630.10">
    <property type="entry name" value="Cytochrome P450"/>
    <property type="match status" value="1"/>
</dbReference>
<keyword evidence="11" id="KW-1185">Reference proteome</keyword>
<keyword evidence="4 8" id="KW-0479">Metal-binding</keyword>
<dbReference type="GO" id="GO:0004497">
    <property type="term" value="F:monooxygenase activity"/>
    <property type="evidence" value="ECO:0007669"/>
    <property type="project" value="UniProtKB-KW"/>
</dbReference>
<dbReference type="PANTHER" id="PTHR46300">
    <property type="entry name" value="P450, PUTATIVE (EUROFUNG)-RELATED-RELATED"/>
    <property type="match status" value="1"/>
</dbReference>
<dbReference type="PROSITE" id="PS00086">
    <property type="entry name" value="CYTOCHROME_P450"/>
    <property type="match status" value="1"/>
</dbReference>
<dbReference type="PRINTS" id="PR00385">
    <property type="entry name" value="P450"/>
</dbReference>
<gene>
    <name evidence="10" type="ORF">AK830_g3421</name>
</gene>
<dbReference type="CDD" id="cd11065">
    <property type="entry name" value="CYP64-like"/>
    <property type="match status" value="1"/>
</dbReference>
<organism evidence="10 11">
    <name type="scientific">Neonectria ditissima</name>
    <dbReference type="NCBI Taxonomy" id="78410"/>
    <lineage>
        <taxon>Eukaryota</taxon>
        <taxon>Fungi</taxon>
        <taxon>Dikarya</taxon>
        <taxon>Ascomycota</taxon>
        <taxon>Pezizomycotina</taxon>
        <taxon>Sordariomycetes</taxon>
        <taxon>Hypocreomycetidae</taxon>
        <taxon>Hypocreales</taxon>
        <taxon>Nectriaceae</taxon>
        <taxon>Neonectria</taxon>
    </lineage>
</organism>
<name>A0A0P7BI30_9HYPO</name>
<evidence type="ECO:0000256" key="3">
    <source>
        <dbReference type="ARBA" id="ARBA00022617"/>
    </source>
</evidence>
<evidence type="ECO:0000256" key="2">
    <source>
        <dbReference type="ARBA" id="ARBA00010617"/>
    </source>
</evidence>
<dbReference type="Pfam" id="PF00067">
    <property type="entry name" value="p450"/>
    <property type="match status" value="1"/>
</dbReference>
<evidence type="ECO:0000313" key="11">
    <source>
        <dbReference type="Proteomes" id="UP000050424"/>
    </source>
</evidence>
<dbReference type="SUPFAM" id="SSF48264">
    <property type="entry name" value="Cytochrome P450"/>
    <property type="match status" value="1"/>
</dbReference>
<evidence type="ECO:0000256" key="8">
    <source>
        <dbReference type="PIRSR" id="PIRSR602401-1"/>
    </source>
</evidence>
<dbReference type="InterPro" id="IPR036396">
    <property type="entry name" value="Cyt_P450_sf"/>
</dbReference>
<evidence type="ECO:0000256" key="9">
    <source>
        <dbReference type="RuleBase" id="RU000461"/>
    </source>
</evidence>
<dbReference type="PANTHER" id="PTHR46300:SF7">
    <property type="entry name" value="P450, PUTATIVE (EUROFUNG)-RELATED"/>
    <property type="match status" value="1"/>
</dbReference>
<dbReference type="InterPro" id="IPR017972">
    <property type="entry name" value="Cyt_P450_CS"/>
</dbReference>